<evidence type="ECO:0000313" key="6">
    <source>
        <dbReference type="Proteomes" id="UP000075840"/>
    </source>
</evidence>
<dbReference type="VEuPathDB" id="VectorBase:AARA21_011297"/>
<dbReference type="GeneID" id="120894378"/>
<dbReference type="RefSeq" id="XP_040152843.1">
    <property type="nucleotide sequence ID" value="XM_040296909.1"/>
</dbReference>
<evidence type="ECO:0008006" key="7">
    <source>
        <dbReference type="Google" id="ProtNLM"/>
    </source>
</evidence>
<comment type="similarity">
    <text evidence="2">Belongs to the TACO1 family.</text>
</comment>
<dbReference type="PANTHER" id="PTHR12532">
    <property type="entry name" value="TRANSLATIONAL ACTIVATOR OF CYTOCHROME C OXIDASE 1"/>
    <property type="match status" value="1"/>
</dbReference>
<dbReference type="KEGG" id="aara:120894378"/>
<dbReference type="InterPro" id="IPR029072">
    <property type="entry name" value="YebC-like"/>
</dbReference>
<accession>A0A182HLE3</accession>
<comment type="subcellular location">
    <subcellularLocation>
        <location evidence="1">Mitochondrion</location>
    </subcellularLocation>
</comment>
<reference evidence="5" key="1">
    <citation type="submission" date="2022-08" db="UniProtKB">
        <authorList>
            <consortium name="EnsemblMetazoa"/>
        </authorList>
    </citation>
    <scope>IDENTIFICATION</scope>
    <source>
        <strain evidence="5">Dongola</strain>
    </source>
</reference>
<dbReference type="InterPro" id="IPR049083">
    <property type="entry name" value="TACO1_YebC_N"/>
</dbReference>
<dbReference type="Proteomes" id="UP000075840">
    <property type="component" value="Unassembled WGS sequence"/>
</dbReference>
<sequence>MMLSAVGRLTRAVTTSLHAYHNVRSIHQASTLLAGHSKWQNIRHVKALNDGRKAVLFIKLARQIRLAVQAGGPNPAVNNVLRAAIDEALKRNMPNATIQGILKKCTSQSVELKKYTLEIKALDQVNVICVLYTDRFAQLKMDMATILRKNFALFFDTMHAFDERGFVEAIAPADVKSDDLLSVCTDHAIETGAEDIEVMDENSRLIRFLCDPRDLDKVKKELEKLNYSVEHSEHAFFPKSTIKLNPDAMEAYEKLKEKLKAMEGVEDIYDNVELTG</sequence>
<dbReference type="VEuPathDB" id="VectorBase:AARA002073"/>
<name>A0A182HLE3_ANOAR</name>
<proteinExistence type="inferred from homology"/>
<dbReference type="FunFam" id="1.10.10.200:FF:000002">
    <property type="entry name" value="Probable transcriptional regulatory protein CLM62_37755"/>
    <property type="match status" value="1"/>
</dbReference>
<dbReference type="SUPFAM" id="SSF75625">
    <property type="entry name" value="YebC-like"/>
    <property type="match status" value="1"/>
</dbReference>
<dbReference type="EMBL" id="APCN01000895">
    <property type="status" value="NOT_ANNOTATED_CDS"/>
    <property type="molecule type" value="Genomic_DNA"/>
</dbReference>
<evidence type="ECO:0000313" key="5">
    <source>
        <dbReference type="EnsemblMetazoa" id="AARA002073-PA"/>
    </source>
</evidence>
<evidence type="ECO:0000259" key="3">
    <source>
        <dbReference type="Pfam" id="PF01709"/>
    </source>
</evidence>
<dbReference type="PANTHER" id="PTHR12532:SF0">
    <property type="entry name" value="TRANSLATIONAL ACTIVATOR OF CYTOCHROME C OXIDASE 1"/>
    <property type="match status" value="1"/>
</dbReference>
<evidence type="ECO:0000256" key="1">
    <source>
        <dbReference type="ARBA" id="ARBA00004173"/>
    </source>
</evidence>
<dbReference type="InterPro" id="IPR002876">
    <property type="entry name" value="Transcrip_reg_TACO1-like"/>
</dbReference>
<evidence type="ECO:0000256" key="2">
    <source>
        <dbReference type="ARBA" id="ARBA00008724"/>
    </source>
</evidence>
<dbReference type="GO" id="GO:0005739">
    <property type="term" value="C:mitochondrion"/>
    <property type="evidence" value="ECO:0007669"/>
    <property type="project" value="UniProtKB-SubCell"/>
</dbReference>
<dbReference type="FunFam" id="3.30.70.980:FF:000032">
    <property type="entry name" value="AGAP001629-PA"/>
    <property type="match status" value="1"/>
</dbReference>
<dbReference type="InterPro" id="IPR017856">
    <property type="entry name" value="Integrase-like_N"/>
</dbReference>
<feature type="domain" description="TACO1/YebC-like N-terminal" evidence="4">
    <location>
        <begin position="37"/>
        <end position="107"/>
    </location>
</feature>
<evidence type="ECO:0000259" key="4">
    <source>
        <dbReference type="Pfam" id="PF20772"/>
    </source>
</evidence>
<dbReference type="Gene3D" id="1.10.10.200">
    <property type="match status" value="1"/>
</dbReference>
<dbReference type="InterPro" id="IPR026564">
    <property type="entry name" value="Transcrip_reg_TACO1-like_dom3"/>
</dbReference>
<dbReference type="InterPro" id="IPR048300">
    <property type="entry name" value="TACO1_YebC-like_2nd/3rd_dom"/>
</dbReference>
<dbReference type="Pfam" id="PF01709">
    <property type="entry name" value="Transcrip_reg"/>
    <property type="match status" value="1"/>
</dbReference>
<dbReference type="AlphaFoldDB" id="A0A182HLE3"/>
<feature type="domain" description="TACO1/YebC-like second and third" evidence="3">
    <location>
        <begin position="113"/>
        <end position="272"/>
    </location>
</feature>
<organism evidence="5 6">
    <name type="scientific">Anopheles arabiensis</name>
    <name type="common">Mosquito</name>
    <dbReference type="NCBI Taxonomy" id="7173"/>
    <lineage>
        <taxon>Eukaryota</taxon>
        <taxon>Metazoa</taxon>
        <taxon>Ecdysozoa</taxon>
        <taxon>Arthropoda</taxon>
        <taxon>Hexapoda</taxon>
        <taxon>Insecta</taxon>
        <taxon>Pterygota</taxon>
        <taxon>Neoptera</taxon>
        <taxon>Endopterygota</taxon>
        <taxon>Diptera</taxon>
        <taxon>Nematocera</taxon>
        <taxon>Culicoidea</taxon>
        <taxon>Culicidae</taxon>
        <taxon>Anophelinae</taxon>
        <taxon>Anopheles</taxon>
    </lineage>
</organism>
<protein>
    <recommendedName>
        <fullName evidence="7">Transcriptional regulator</fullName>
    </recommendedName>
</protein>
<dbReference type="EnsemblMetazoa" id="AARA002073-RA">
    <property type="protein sequence ID" value="AARA002073-PA"/>
    <property type="gene ID" value="AARA002073"/>
</dbReference>
<keyword evidence="6" id="KW-1185">Reference proteome</keyword>
<dbReference type="Pfam" id="PF20772">
    <property type="entry name" value="TACO1_YebC_N"/>
    <property type="match status" value="1"/>
</dbReference>
<dbReference type="Gene3D" id="3.30.70.980">
    <property type="match status" value="2"/>
</dbReference>